<dbReference type="AlphaFoldDB" id="A0A150MAA5"/>
<reference evidence="1 2" key="1">
    <citation type="submission" date="2016-01" db="EMBL/GenBank/DDBJ databases">
        <title>Draft Genome Sequences of Seven Thermophilic Sporeformers Isolated from Foods.</title>
        <authorList>
            <person name="Berendsen E.M."/>
            <person name="Wells-Bennik M.H."/>
            <person name="Krawcyk A.O."/>
            <person name="De Jong A."/>
            <person name="Holsappel S."/>
            <person name="Eijlander R.T."/>
            <person name="Kuipers O.P."/>
        </authorList>
    </citation>
    <scope>NUCLEOTIDE SEQUENCE [LARGE SCALE GENOMIC DNA]</scope>
    <source>
        <strain evidence="1 2">B4110</strain>
    </source>
</reference>
<protein>
    <submittedName>
        <fullName evidence="1">Uncharacterized protein</fullName>
    </submittedName>
</protein>
<sequence length="56" mass="6478">MKNLTESENVYINDQLNDAQIRGLALLKLLYGCEIDIFYVAEEGRVIQENSVVREF</sequence>
<name>A0A150MAA5_9BACL</name>
<evidence type="ECO:0000313" key="1">
    <source>
        <dbReference type="EMBL" id="KYD21265.1"/>
    </source>
</evidence>
<dbReference type="Proteomes" id="UP000075324">
    <property type="component" value="Unassembled WGS sequence"/>
</dbReference>
<organism evidence="1 2">
    <name type="scientific">Parageobacillus toebii</name>
    <dbReference type="NCBI Taxonomy" id="153151"/>
    <lineage>
        <taxon>Bacteria</taxon>
        <taxon>Bacillati</taxon>
        <taxon>Bacillota</taxon>
        <taxon>Bacilli</taxon>
        <taxon>Bacillales</taxon>
        <taxon>Anoxybacillaceae</taxon>
        <taxon>Parageobacillus</taxon>
    </lineage>
</organism>
<proteinExistence type="predicted"/>
<evidence type="ECO:0000313" key="2">
    <source>
        <dbReference type="Proteomes" id="UP000075324"/>
    </source>
</evidence>
<gene>
    <name evidence="1" type="ORF">B4110_1435</name>
</gene>
<dbReference type="EMBL" id="LQYW01000191">
    <property type="protein sequence ID" value="KYD21265.1"/>
    <property type="molecule type" value="Genomic_DNA"/>
</dbReference>
<accession>A0A150MAA5</accession>
<dbReference type="RefSeq" id="WP_015863643.1">
    <property type="nucleotide sequence ID" value="NZ_LQYW01000191.1"/>
</dbReference>
<comment type="caution">
    <text evidence="1">The sequence shown here is derived from an EMBL/GenBank/DDBJ whole genome shotgun (WGS) entry which is preliminary data.</text>
</comment>
<dbReference type="PATRIC" id="fig|153151.4.peg.2578"/>